<comment type="caution">
    <text evidence="2">The sequence shown here is derived from an EMBL/GenBank/DDBJ whole genome shotgun (WGS) entry which is preliminary data.</text>
</comment>
<dbReference type="Gene3D" id="2.40.50.140">
    <property type="entry name" value="Nucleic acid-binding proteins"/>
    <property type="match status" value="1"/>
</dbReference>
<evidence type="ECO:0000313" key="2">
    <source>
        <dbReference type="EMBL" id="GEX21682.1"/>
    </source>
</evidence>
<protein>
    <recommendedName>
        <fullName evidence="3">Replication factor A C-terminal domain-containing protein</fullName>
    </recommendedName>
</protein>
<feature type="compositionally biased region" description="Basic and acidic residues" evidence="1">
    <location>
        <begin position="161"/>
        <end position="178"/>
    </location>
</feature>
<evidence type="ECO:0008006" key="3">
    <source>
        <dbReference type="Google" id="ProtNLM"/>
    </source>
</evidence>
<feature type="non-terminal residue" evidence="2">
    <location>
        <position position="1"/>
    </location>
</feature>
<evidence type="ECO:0000256" key="1">
    <source>
        <dbReference type="SAM" id="MobiDB-lite"/>
    </source>
</evidence>
<accession>A0A699H340</accession>
<feature type="region of interest" description="Disordered" evidence="1">
    <location>
        <begin position="151"/>
        <end position="178"/>
    </location>
</feature>
<dbReference type="EMBL" id="BKCJ010095749">
    <property type="protein sequence ID" value="GEX21682.1"/>
    <property type="molecule type" value="Genomic_DNA"/>
</dbReference>
<reference evidence="2" key="1">
    <citation type="journal article" date="2019" name="Sci. Rep.">
        <title>Draft genome of Tanacetum cinerariifolium, the natural source of mosquito coil.</title>
        <authorList>
            <person name="Yamashiro T."/>
            <person name="Shiraishi A."/>
            <person name="Satake H."/>
            <person name="Nakayama K."/>
        </authorList>
    </citation>
    <scope>NUCLEOTIDE SEQUENCE</scope>
</reference>
<name>A0A699H340_TANCI</name>
<dbReference type="AlphaFoldDB" id="A0A699H340"/>
<gene>
    <name evidence="2" type="ORF">Tci_293657</name>
</gene>
<dbReference type="InterPro" id="IPR012340">
    <property type="entry name" value="NA-bd_OB-fold"/>
</dbReference>
<sequence length="258" mass="28495">GAVRKSNAVGWACGIELAKELLLTDCTGANAGTLENLIMWARNQKYYATTFHCAVRMDKIRTKRGWNYPSCGAEKCKKGNLDRIHGRFWCDLCHSSVDYPVLELDEEETALPSVLANIVGTEALDESGSSVTLAAADGPKTGVFVPLTTTSLVTTPSKPGEQQKPRSEERHDSDKEESFVVDSKIKGSDVGCSSEASKRRRYVRLISYTNGFTCVIISGWCWIARNEYHKFGQYVSAIKEAARVPTISKFNVVMVLNK</sequence>
<proteinExistence type="predicted"/>
<organism evidence="2">
    <name type="scientific">Tanacetum cinerariifolium</name>
    <name type="common">Dalmatian daisy</name>
    <name type="synonym">Chrysanthemum cinerariifolium</name>
    <dbReference type="NCBI Taxonomy" id="118510"/>
    <lineage>
        <taxon>Eukaryota</taxon>
        <taxon>Viridiplantae</taxon>
        <taxon>Streptophyta</taxon>
        <taxon>Embryophyta</taxon>
        <taxon>Tracheophyta</taxon>
        <taxon>Spermatophyta</taxon>
        <taxon>Magnoliopsida</taxon>
        <taxon>eudicotyledons</taxon>
        <taxon>Gunneridae</taxon>
        <taxon>Pentapetalae</taxon>
        <taxon>asterids</taxon>
        <taxon>campanulids</taxon>
        <taxon>Asterales</taxon>
        <taxon>Asteraceae</taxon>
        <taxon>Asteroideae</taxon>
        <taxon>Anthemideae</taxon>
        <taxon>Anthemidinae</taxon>
        <taxon>Tanacetum</taxon>
    </lineage>
</organism>